<dbReference type="EMBL" id="CP002049">
    <property type="protein sequence ID" value="ADI13668.1"/>
    <property type="molecule type" value="Genomic_DNA"/>
</dbReference>
<dbReference type="OrthoDB" id="9808135at2"/>
<keyword evidence="8" id="KW-1185">Reference proteome</keyword>
<dbReference type="PANTHER" id="PTHR13887">
    <property type="entry name" value="GLUTATHIONE S-TRANSFERASE KAPPA"/>
    <property type="match status" value="1"/>
</dbReference>
<dbReference type="InterPro" id="IPR036249">
    <property type="entry name" value="Thioredoxin-like_sf"/>
</dbReference>
<dbReference type="Proteomes" id="UP000000379">
    <property type="component" value="Chromosome"/>
</dbReference>
<keyword evidence="2" id="KW-0732">Signal</keyword>
<dbReference type="SUPFAM" id="SSF52833">
    <property type="entry name" value="Thioredoxin-like"/>
    <property type="match status" value="1"/>
</dbReference>
<dbReference type="Gene3D" id="3.40.30.10">
    <property type="entry name" value="Glutaredoxin"/>
    <property type="match status" value="1"/>
</dbReference>
<evidence type="ECO:0000313" key="8">
    <source>
        <dbReference type="Proteomes" id="UP000000379"/>
    </source>
</evidence>
<evidence type="ECO:0000259" key="6">
    <source>
        <dbReference type="Pfam" id="PF13462"/>
    </source>
</evidence>
<accession>D7CSQ1</accession>
<sequence length="223" mass="24276">MAKPRTSAPAQRLTLVTLGVLALVVLGIVLYARLAPRAAGAAAGELSFDGRPMLGDPAAPVEIAVFEDFKCPACAYFDESILPRVERELIETGQARMYFIHYPFLGPDSTTAAIASECAYRQNEAAFWDFKTYVFRSQGNETQEWATPARLADIARNNVPALDADELRACTEEERYAEVIRADRELGNRAGVRGTPTVLVDGVALDSFSFEAIQAAVQNAQSN</sequence>
<keyword evidence="5" id="KW-0676">Redox-active center</keyword>
<dbReference type="InterPro" id="IPR012336">
    <property type="entry name" value="Thioredoxin-like_fold"/>
</dbReference>
<dbReference type="HOGENOM" id="CLU_000288_47_1_0"/>
<reference evidence="8" key="1">
    <citation type="submission" date="2010-05" db="EMBL/GenBank/DDBJ databases">
        <title>The complete genome of Truepera radiovictris DSM 17093.</title>
        <authorList>
            <consortium name="US DOE Joint Genome Institute (JGI-PGF)"/>
            <person name="Lucas S."/>
            <person name="Copeland A."/>
            <person name="Lapidus A."/>
            <person name="Glavina del Rio T."/>
            <person name="Dalin E."/>
            <person name="Tice H."/>
            <person name="Bruce D."/>
            <person name="Goodwin L."/>
            <person name="Pitluck S."/>
            <person name="Kyrpides N."/>
            <person name="Mavromatis K."/>
            <person name="Ovchinnikova G."/>
            <person name="Munk A.C."/>
            <person name="Detter J.C."/>
            <person name="Han C."/>
            <person name="Tapia R."/>
            <person name="Land M."/>
            <person name="Hauser L."/>
            <person name="Markowitz V."/>
            <person name="Cheng J.-F."/>
            <person name="Hugenholtz P."/>
            <person name="Woyke T."/>
            <person name="Wu D."/>
            <person name="Tindall B."/>
            <person name="Pomrenke H.G."/>
            <person name="Brambilla E."/>
            <person name="Klenk H.-P."/>
            <person name="Eisen J.A."/>
        </authorList>
    </citation>
    <scope>NUCLEOTIDE SEQUENCE [LARGE SCALE GENOMIC DNA]</scope>
    <source>
        <strain evidence="8">DSM 17093 / CIP 108686 / LMG 22925 / RQ-24</strain>
    </source>
</reference>
<name>D7CSQ1_TRURR</name>
<evidence type="ECO:0000256" key="2">
    <source>
        <dbReference type="ARBA" id="ARBA00022729"/>
    </source>
</evidence>
<dbReference type="AlphaFoldDB" id="D7CSQ1"/>
<reference evidence="7 8" key="2">
    <citation type="journal article" date="2011" name="Stand. Genomic Sci.">
        <title>Complete genome sequence of Truepera radiovictrix type strain (RQ-24).</title>
        <authorList>
            <person name="Ivanova N."/>
            <person name="Rohde C."/>
            <person name="Munk C."/>
            <person name="Nolan M."/>
            <person name="Lucas S."/>
            <person name="Del Rio T.G."/>
            <person name="Tice H."/>
            <person name="Deshpande S."/>
            <person name="Cheng J.F."/>
            <person name="Tapia R."/>
            <person name="Han C."/>
            <person name="Goodwin L."/>
            <person name="Pitluck S."/>
            <person name="Liolios K."/>
            <person name="Mavromatis K."/>
            <person name="Mikhailova N."/>
            <person name="Pati A."/>
            <person name="Chen A."/>
            <person name="Palaniappan K."/>
            <person name="Land M."/>
            <person name="Hauser L."/>
            <person name="Chang Y.J."/>
            <person name="Jeffries C.D."/>
            <person name="Brambilla E."/>
            <person name="Rohde M."/>
            <person name="Goker M."/>
            <person name="Tindall B.J."/>
            <person name="Woyke T."/>
            <person name="Bristow J."/>
            <person name="Eisen J.A."/>
            <person name="Markowitz V."/>
            <person name="Hugenholtz P."/>
            <person name="Kyrpides N.C."/>
            <person name="Klenk H.P."/>
            <person name="Lapidus A."/>
        </authorList>
    </citation>
    <scope>NUCLEOTIDE SEQUENCE [LARGE SCALE GENOMIC DNA]</scope>
    <source>
        <strain evidence="8">DSM 17093 / CIP 108686 / LMG 22925 / RQ-24</strain>
    </source>
</reference>
<protein>
    <submittedName>
        <fullName evidence="7">DSBA oxidoreductase</fullName>
    </submittedName>
</protein>
<feature type="domain" description="Thioredoxin-like fold" evidence="6">
    <location>
        <begin position="51"/>
        <end position="218"/>
    </location>
</feature>
<dbReference type="RefSeq" id="WP_013177048.1">
    <property type="nucleotide sequence ID" value="NC_014221.1"/>
</dbReference>
<dbReference type="GO" id="GO:0016491">
    <property type="term" value="F:oxidoreductase activity"/>
    <property type="evidence" value="ECO:0007669"/>
    <property type="project" value="UniProtKB-KW"/>
</dbReference>
<evidence type="ECO:0000256" key="5">
    <source>
        <dbReference type="ARBA" id="ARBA00023284"/>
    </source>
</evidence>
<dbReference type="KEGG" id="tra:Trad_0531"/>
<evidence type="ECO:0000256" key="4">
    <source>
        <dbReference type="ARBA" id="ARBA00023157"/>
    </source>
</evidence>
<evidence type="ECO:0000313" key="7">
    <source>
        <dbReference type="EMBL" id="ADI13668.1"/>
    </source>
</evidence>
<keyword evidence="3" id="KW-0560">Oxidoreductase</keyword>
<evidence type="ECO:0000256" key="1">
    <source>
        <dbReference type="ARBA" id="ARBA00005791"/>
    </source>
</evidence>
<comment type="similarity">
    <text evidence="1">Belongs to the thioredoxin family. DsbA subfamily.</text>
</comment>
<dbReference type="eggNOG" id="COG1651">
    <property type="taxonomic scope" value="Bacteria"/>
</dbReference>
<gene>
    <name evidence="7" type="ordered locus">Trad_0531</name>
</gene>
<organism evidence="7 8">
    <name type="scientific">Truepera radiovictrix (strain DSM 17093 / CIP 108686 / LMG 22925 / RQ-24)</name>
    <dbReference type="NCBI Taxonomy" id="649638"/>
    <lineage>
        <taxon>Bacteria</taxon>
        <taxon>Thermotogati</taxon>
        <taxon>Deinococcota</taxon>
        <taxon>Deinococci</taxon>
        <taxon>Trueperales</taxon>
        <taxon>Trueperaceae</taxon>
        <taxon>Truepera</taxon>
    </lineage>
</organism>
<dbReference type="STRING" id="649638.Trad_0531"/>
<dbReference type="Pfam" id="PF13462">
    <property type="entry name" value="Thioredoxin_4"/>
    <property type="match status" value="1"/>
</dbReference>
<proteinExistence type="inferred from homology"/>
<keyword evidence="4" id="KW-1015">Disulfide bond</keyword>
<evidence type="ECO:0000256" key="3">
    <source>
        <dbReference type="ARBA" id="ARBA00023002"/>
    </source>
</evidence>
<dbReference type="PANTHER" id="PTHR13887:SF14">
    <property type="entry name" value="DISULFIDE BOND FORMATION PROTEIN D"/>
    <property type="match status" value="1"/>
</dbReference>